<accession>A0AAN9Y5Y4</accession>
<evidence type="ECO:0000313" key="3">
    <source>
        <dbReference type="Proteomes" id="UP001367676"/>
    </source>
</evidence>
<feature type="compositionally biased region" description="Low complexity" evidence="1">
    <location>
        <begin position="254"/>
        <end position="265"/>
    </location>
</feature>
<comment type="caution">
    <text evidence="2">The sequence shown here is derived from an EMBL/GenBank/DDBJ whole genome shotgun (WGS) entry which is preliminary data.</text>
</comment>
<evidence type="ECO:0000313" key="2">
    <source>
        <dbReference type="EMBL" id="KAK7601008.1"/>
    </source>
</evidence>
<name>A0AAN9Y5Y4_9HEMI</name>
<keyword evidence="3" id="KW-1185">Reference proteome</keyword>
<sequence length="273" mass="29300">MSEVRQHHRHLRLYFCAPYTPHRRNGVVIIIVVVVEIVSILSPKNPFGAPVSDTSATAPARHSFELNDAFALPPRVTFGSLALGWSTTGGDGGALVVQRWASTSDPTPDCSHAVPRAFLNAATLAFLPLSPYPLANHHPPGPPPHRTPSRTARQLARQAQRRRIPSSPPPPQYLRPCAPPPPHRIAPIISSSDDDDYRLHRRRHRRRAFTSSLWHAARVFSLNTTPAAPLLTTAAPRVAAARVAAASANVATAADAASPPAALTVTHSNAASS</sequence>
<dbReference type="AlphaFoldDB" id="A0AAN9Y5Y4"/>
<dbReference type="Proteomes" id="UP001367676">
    <property type="component" value="Unassembled WGS sequence"/>
</dbReference>
<organism evidence="2 3">
    <name type="scientific">Parthenolecanium corni</name>
    <dbReference type="NCBI Taxonomy" id="536013"/>
    <lineage>
        <taxon>Eukaryota</taxon>
        <taxon>Metazoa</taxon>
        <taxon>Ecdysozoa</taxon>
        <taxon>Arthropoda</taxon>
        <taxon>Hexapoda</taxon>
        <taxon>Insecta</taxon>
        <taxon>Pterygota</taxon>
        <taxon>Neoptera</taxon>
        <taxon>Paraneoptera</taxon>
        <taxon>Hemiptera</taxon>
        <taxon>Sternorrhyncha</taxon>
        <taxon>Coccoidea</taxon>
        <taxon>Coccidae</taxon>
        <taxon>Parthenolecanium</taxon>
    </lineage>
</organism>
<reference evidence="2 3" key="1">
    <citation type="submission" date="2024-03" db="EMBL/GenBank/DDBJ databases">
        <title>Adaptation during the transition from Ophiocordyceps entomopathogen to insect associate is accompanied by gene loss and intensified selection.</title>
        <authorList>
            <person name="Ward C.M."/>
            <person name="Onetto C.A."/>
            <person name="Borneman A.R."/>
        </authorList>
    </citation>
    <scope>NUCLEOTIDE SEQUENCE [LARGE SCALE GENOMIC DNA]</scope>
    <source>
        <strain evidence="2">AWRI1</strain>
        <tissue evidence="2">Single Adult Female</tissue>
    </source>
</reference>
<proteinExistence type="predicted"/>
<gene>
    <name evidence="2" type="ORF">V9T40_008449</name>
</gene>
<evidence type="ECO:0000256" key="1">
    <source>
        <dbReference type="SAM" id="MobiDB-lite"/>
    </source>
</evidence>
<feature type="region of interest" description="Disordered" evidence="1">
    <location>
        <begin position="133"/>
        <end position="192"/>
    </location>
</feature>
<dbReference type="EMBL" id="JBBCAQ010000010">
    <property type="protein sequence ID" value="KAK7601008.1"/>
    <property type="molecule type" value="Genomic_DNA"/>
</dbReference>
<feature type="compositionally biased region" description="Pro residues" evidence="1">
    <location>
        <begin position="166"/>
        <end position="184"/>
    </location>
</feature>
<protein>
    <submittedName>
        <fullName evidence="2">Uncharacterized protein</fullName>
    </submittedName>
</protein>
<feature type="region of interest" description="Disordered" evidence="1">
    <location>
        <begin position="254"/>
        <end position="273"/>
    </location>
</feature>